<evidence type="ECO:0000313" key="3">
    <source>
        <dbReference type="Proteomes" id="UP000198677"/>
    </source>
</evidence>
<feature type="domain" description="DUF559" evidence="1">
    <location>
        <begin position="222"/>
        <end position="277"/>
    </location>
</feature>
<dbReference type="InterPro" id="IPR007569">
    <property type="entry name" value="DUF559"/>
</dbReference>
<protein>
    <recommendedName>
        <fullName evidence="1">DUF559 domain-containing protein</fullName>
    </recommendedName>
</protein>
<dbReference type="OrthoDB" id="3173471at2"/>
<name>A0A1H7NH72_9NOCA</name>
<dbReference type="SUPFAM" id="SSF52980">
    <property type="entry name" value="Restriction endonuclease-like"/>
    <property type="match status" value="1"/>
</dbReference>
<evidence type="ECO:0000313" key="2">
    <source>
        <dbReference type="EMBL" id="SEL22833.1"/>
    </source>
</evidence>
<proteinExistence type="predicted"/>
<sequence>MGEFDEPFLGSAAVTAGALTDRQLRLDHHQIHRDVYIAKGIGLDAILRARAAALWAGEDGILAGMSAAAVHGAKWIDPGARAELFRTGSRRGTRGVLIHGDALAPDEICVAGGWIASTPARTGYDLGRRLPFDRAVEALDALCHATDTKPGEIGALAENHRGARGIVQLRQVLELVDGGAESPQETRTRLLLIDGGLPRPATQILVRDSRGRVVARSDMGWERWKVLVEYDGDQHWTDESQRAWDLERLELLTTLGWRVVRVGSAQLRLRPHTVAARARAALRAAGAPV</sequence>
<dbReference type="RefSeq" id="WP_072751741.1">
    <property type="nucleotide sequence ID" value="NZ_FOAW01000007.1"/>
</dbReference>
<evidence type="ECO:0000259" key="1">
    <source>
        <dbReference type="Pfam" id="PF04480"/>
    </source>
</evidence>
<accession>A0A1H7NH72</accession>
<dbReference type="EMBL" id="FOAW01000007">
    <property type="protein sequence ID" value="SEL22833.1"/>
    <property type="molecule type" value="Genomic_DNA"/>
</dbReference>
<dbReference type="InterPro" id="IPR011335">
    <property type="entry name" value="Restrct_endonuc-II-like"/>
</dbReference>
<gene>
    <name evidence="2" type="ORF">SAMN05444583_10725</name>
</gene>
<dbReference type="Proteomes" id="UP000198677">
    <property type="component" value="Unassembled WGS sequence"/>
</dbReference>
<dbReference type="Pfam" id="PF04480">
    <property type="entry name" value="DUF559"/>
    <property type="match status" value="1"/>
</dbReference>
<reference evidence="3" key="1">
    <citation type="submission" date="2016-10" db="EMBL/GenBank/DDBJ databases">
        <authorList>
            <person name="Varghese N."/>
            <person name="Submissions S."/>
        </authorList>
    </citation>
    <scope>NUCLEOTIDE SEQUENCE [LARGE SCALE GENOMIC DNA]</scope>
    <source>
        <strain evidence="3">DSM 44675</strain>
    </source>
</reference>
<dbReference type="Gene3D" id="3.40.960.10">
    <property type="entry name" value="VSR Endonuclease"/>
    <property type="match status" value="1"/>
</dbReference>
<keyword evidence="3" id="KW-1185">Reference proteome</keyword>
<organism evidence="2 3">
    <name type="scientific">Rhodococcus maanshanensis</name>
    <dbReference type="NCBI Taxonomy" id="183556"/>
    <lineage>
        <taxon>Bacteria</taxon>
        <taxon>Bacillati</taxon>
        <taxon>Actinomycetota</taxon>
        <taxon>Actinomycetes</taxon>
        <taxon>Mycobacteriales</taxon>
        <taxon>Nocardiaceae</taxon>
        <taxon>Rhodococcus</taxon>
    </lineage>
</organism>
<dbReference type="AlphaFoldDB" id="A0A1H7NH72"/>